<accession>A0A9X1QKI4</accession>
<dbReference type="Pfam" id="PF01963">
    <property type="entry name" value="TraB_PrgY_gumN"/>
    <property type="match status" value="2"/>
</dbReference>
<dbReference type="EMBL" id="JAKFGM010000001">
    <property type="protein sequence ID" value="MCF2513837.1"/>
    <property type="molecule type" value="Genomic_DNA"/>
</dbReference>
<proteinExistence type="predicted"/>
<sequence length="258" mass="27395">MTTAAPTQAAPVPAIAAPALVRATPALWEIRDADTTIYLFGTFHTLDGRTVWFGDKVRDAFDRSGELVLETIVPDPDAIQRAARNQVTESAPDGTARVKPFFAQTQMVVSQSRTAGLSVENGADTVLRRVAENVGKPVGGLERFEDQLGALANIPAPSTAAPQPTASAISVTVNDLLSAWATGNTGAFSTMLAGFEAKSPVAYRMLIADRNARWGQWIAKRLEQPGTVFVAVGTGHLAGKDSVQHWLASRGITTTRVS</sequence>
<dbReference type="CDD" id="cd14789">
    <property type="entry name" value="Tiki"/>
    <property type="match status" value="1"/>
</dbReference>
<dbReference type="RefSeq" id="WP_235066331.1">
    <property type="nucleotide sequence ID" value="NZ_JAKFGM010000001.1"/>
</dbReference>
<dbReference type="PANTHER" id="PTHR40590:SF1">
    <property type="entry name" value="CYTOPLASMIC PROTEIN"/>
    <property type="match status" value="1"/>
</dbReference>
<evidence type="ECO:0000313" key="2">
    <source>
        <dbReference type="Proteomes" id="UP001139410"/>
    </source>
</evidence>
<comment type="caution">
    <text evidence="1">The sequence shown here is derived from an EMBL/GenBank/DDBJ whole genome shotgun (WGS) entry which is preliminary data.</text>
</comment>
<keyword evidence="2" id="KW-1185">Reference proteome</keyword>
<organism evidence="1 2">
    <name type="scientific">Sphingomonas cremea</name>
    <dbReference type="NCBI Taxonomy" id="2904799"/>
    <lineage>
        <taxon>Bacteria</taxon>
        <taxon>Pseudomonadati</taxon>
        <taxon>Pseudomonadota</taxon>
        <taxon>Alphaproteobacteria</taxon>
        <taxon>Sphingomonadales</taxon>
        <taxon>Sphingomonadaceae</taxon>
        <taxon>Sphingomonas</taxon>
    </lineage>
</organism>
<gene>
    <name evidence="1" type="ORF">LVY65_01970</name>
</gene>
<reference evidence="1" key="1">
    <citation type="submission" date="2022-01" db="EMBL/GenBank/DDBJ databases">
        <authorList>
            <person name="Jo J.-H."/>
            <person name="Im W.-T."/>
        </authorList>
    </citation>
    <scope>NUCLEOTIDE SEQUENCE</scope>
    <source>
        <strain evidence="1">G124</strain>
    </source>
</reference>
<dbReference type="AlphaFoldDB" id="A0A9X1QKI4"/>
<dbReference type="InterPro" id="IPR047111">
    <property type="entry name" value="YbaP-like"/>
</dbReference>
<name>A0A9X1QKI4_9SPHN</name>
<dbReference type="InterPro" id="IPR002816">
    <property type="entry name" value="TraB/PrgY/GumN_fam"/>
</dbReference>
<dbReference type="PANTHER" id="PTHR40590">
    <property type="entry name" value="CYTOPLASMIC PROTEIN-RELATED"/>
    <property type="match status" value="1"/>
</dbReference>
<dbReference type="Proteomes" id="UP001139410">
    <property type="component" value="Unassembled WGS sequence"/>
</dbReference>
<protein>
    <submittedName>
        <fullName evidence="1">TraB/GumN family protein</fullName>
    </submittedName>
</protein>
<evidence type="ECO:0000313" key="1">
    <source>
        <dbReference type="EMBL" id="MCF2513837.1"/>
    </source>
</evidence>